<proteinExistence type="predicted"/>
<feature type="compositionally biased region" description="Basic residues" evidence="1">
    <location>
        <begin position="53"/>
        <end position="64"/>
    </location>
</feature>
<reference evidence="3 4" key="1">
    <citation type="journal article" date="2013" name="BMC Genomics">
        <title>Genomics-driven discovery of the pneumocandin biosynthetic gene cluster in the fungus Glarea lozoyensis.</title>
        <authorList>
            <person name="Chen L."/>
            <person name="Yue Q."/>
            <person name="Zhang X."/>
            <person name="Xiang M."/>
            <person name="Wang C."/>
            <person name="Li S."/>
            <person name="Che Y."/>
            <person name="Ortiz-Lopez F.J."/>
            <person name="Bills G.F."/>
            <person name="Liu X."/>
            <person name="An Z."/>
        </authorList>
    </citation>
    <scope>NUCLEOTIDE SEQUENCE [LARGE SCALE GENOMIC DNA]</scope>
    <source>
        <strain evidence="4">ATCC 20868 / MF5171</strain>
    </source>
</reference>
<gene>
    <name evidence="3" type="ORF">GLAREA_10847</name>
</gene>
<dbReference type="HOGENOM" id="CLU_2210306_0_0_1"/>
<feature type="signal peptide" evidence="2">
    <location>
        <begin position="1"/>
        <end position="21"/>
    </location>
</feature>
<feature type="chain" id="PRO_5004508722" evidence="2">
    <location>
        <begin position="22"/>
        <end position="107"/>
    </location>
</feature>
<evidence type="ECO:0000256" key="2">
    <source>
        <dbReference type="SAM" id="SignalP"/>
    </source>
</evidence>
<organism evidence="3 4">
    <name type="scientific">Glarea lozoyensis (strain ATCC 20868 / MF5171)</name>
    <dbReference type="NCBI Taxonomy" id="1116229"/>
    <lineage>
        <taxon>Eukaryota</taxon>
        <taxon>Fungi</taxon>
        <taxon>Dikarya</taxon>
        <taxon>Ascomycota</taxon>
        <taxon>Pezizomycotina</taxon>
        <taxon>Leotiomycetes</taxon>
        <taxon>Helotiales</taxon>
        <taxon>Helotiaceae</taxon>
        <taxon>Glarea</taxon>
    </lineage>
</organism>
<protein>
    <submittedName>
        <fullName evidence="3">Uncharacterized protein</fullName>
    </submittedName>
</protein>
<evidence type="ECO:0000313" key="3">
    <source>
        <dbReference type="EMBL" id="EPE35151.1"/>
    </source>
</evidence>
<accession>S3DT62</accession>
<dbReference type="EMBL" id="KE145355">
    <property type="protein sequence ID" value="EPE35151.1"/>
    <property type="molecule type" value="Genomic_DNA"/>
</dbReference>
<dbReference type="RefSeq" id="XP_008078138.1">
    <property type="nucleotide sequence ID" value="XM_008079947.1"/>
</dbReference>
<keyword evidence="2" id="KW-0732">Signal</keyword>
<evidence type="ECO:0000313" key="4">
    <source>
        <dbReference type="Proteomes" id="UP000016922"/>
    </source>
</evidence>
<dbReference type="GeneID" id="19469892"/>
<evidence type="ECO:0000256" key="1">
    <source>
        <dbReference type="SAM" id="MobiDB-lite"/>
    </source>
</evidence>
<feature type="region of interest" description="Disordered" evidence="1">
    <location>
        <begin position="32"/>
        <end position="76"/>
    </location>
</feature>
<dbReference type="AlphaFoldDB" id="S3DT62"/>
<keyword evidence="4" id="KW-1185">Reference proteome</keyword>
<name>S3DT62_GLAL2</name>
<dbReference type="Proteomes" id="UP000016922">
    <property type="component" value="Unassembled WGS sequence"/>
</dbReference>
<sequence length="107" mass="11039">MQISRLALILGLILAVTTSYASSVTDNDVAIDEAQHRDGSDSSGSAPRFSGNKYKKKKKPKKPKPEKGCQSGCNETEAANSTASALGMSLRGVVLGTGGVMVGIAVL</sequence>
<dbReference type="KEGG" id="glz:GLAREA_10847"/>